<dbReference type="Proteomes" id="UP000216207">
    <property type="component" value="Unassembled WGS sequence"/>
</dbReference>
<dbReference type="PANTHER" id="PTHR30290:SF79">
    <property type="entry name" value="DIPEPTIDE-BINDING PROTEIN DPPE"/>
    <property type="match status" value="1"/>
</dbReference>
<keyword evidence="3" id="KW-0813">Transport</keyword>
<dbReference type="RefSeq" id="WP_095326826.1">
    <property type="nucleotide sequence ID" value="NZ_NPCC01000017.1"/>
</dbReference>
<protein>
    <submittedName>
        <fullName evidence="11">Oligopeptide ABC transporter substrate-binding protein</fullName>
    </submittedName>
</protein>
<keyword evidence="5" id="KW-0571">Peptide transport</keyword>
<evidence type="ECO:0000256" key="3">
    <source>
        <dbReference type="ARBA" id="ARBA00022448"/>
    </source>
</evidence>
<keyword evidence="4 9" id="KW-0732">Signal</keyword>
<dbReference type="PROSITE" id="PS01040">
    <property type="entry name" value="SBP_BACTERIAL_5"/>
    <property type="match status" value="1"/>
</dbReference>
<dbReference type="PANTHER" id="PTHR30290">
    <property type="entry name" value="PERIPLASMIC BINDING COMPONENT OF ABC TRANSPORTER"/>
    <property type="match status" value="1"/>
</dbReference>
<dbReference type="EMBL" id="NPCC01000017">
    <property type="protein sequence ID" value="PAE88344.1"/>
    <property type="molecule type" value="Genomic_DNA"/>
</dbReference>
<gene>
    <name evidence="11" type="ORF">CHH72_13790</name>
</gene>
<dbReference type="InterPro" id="IPR030678">
    <property type="entry name" value="Peptide/Ni-bd"/>
</dbReference>
<dbReference type="InterPro" id="IPR000914">
    <property type="entry name" value="SBP_5_dom"/>
</dbReference>
<dbReference type="PROSITE" id="PS51257">
    <property type="entry name" value="PROKAR_LIPOPROTEIN"/>
    <property type="match status" value="1"/>
</dbReference>
<evidence type="ECO:0000256" key="4">
    <source>
        <dbReference type="ARBA" id="ARBA00022729"/>
    </source>
</evidence>
<comment type="similarity">
    <text evidence="2">Belongs to the bacterial solute-binding protein 5 family.</text>
</comment>
<dbReference type="GO" id="GO:0043190">
    <property type="term" value="C:ATP-binding cassette (ABC) transporter complex"/>
    <property type="evidence" value="ECO:0007669"/>
    <property type="project" value="InterPro"/>
</dbReference>
<dbReference type="GO" id="GO:1904680">
    <property type="term" value="F:peptide transmembrane transporter activity"/>
    <property type="evidence" value="ECO:0007669"/>
    <property type="project" value="TreeGrafter"/>
</dbReference>
<dbReference type="GO" id="GO:0015833">
    <property type="term" value="P:peptide transport"/>
    <property type="evidence" value="ECO:0007669"/>
    <property type="project" value="UniProtKB-KW"/>
</dbReference>
<keyword evidence="7" id="KW-0449">Lipoprotein</keyword>
<dbReference type="InterPro" id="IPR039424">
    <property type="entry name" value="SBP_5"/>
</dbReference>
<evidence type="ECO:0000256" key="8">
    <source>
        <dbReference type="SAM" id="MobiDB-lite"/>
    </source>
</evidence>
<keyword evidence="5" id="KW-0653">Protein transport</keyword>
<reference evidence="11 12" key="1">
    <citation type="submission" date="2017-07" db="EMBL/GenBank/DDBJ databases">
        <title>Isolation and whole genome analysis of endospore-forming bacteria from heroin.</title>
        <authorList>
            <person name="Kalinowski J."/>
            <person name="Ahrens B."/>
            <person name="Al-Dilaimi A."/>
            <person name="Winkler A."/>
            <person name="Wibberg D."/>
            <person name="Schleenbecker U."/>
            <person name="Ruckert C."/>
            <person name="Wolfel R."/>
            <person name="Grass G."/>
        </authorList>
    </citation>
    <scope>NUCLEOTIDE SEQUENCE [LARGE SCALE GENOMIC DNA]</scope>
    <source>
        <strain evidence="11 12">7539</strain>
    </source>
</reference>
<evidence type="ECO:0000256" key="9">
    <source>
        <dbReference type="SAM" id="SignalP"/>
    </source>
</evidence>
<proteinExistence type="inferred from homology"/>
<dbReference type="Gene3D" id="3.90.76.10">
    <property type="entry name" value="Dipeptide-binding Protein, Domain 1"/>
    <property type="match status" value="1"/>
</dbReference>
<organism evidence="11 12">
    <name type="scientific">Shouchella clausii</name>
    <name type="common">Alkalihalobacillus clausii</name>
    <dbReference type="NCBI Taxonomy" id="79880"/>
    <lineage>
        <taxon>Bacteria</taxon>
        <taxon>Bacillati</taxon>
        <taxon>Bacillota</taxon>
        <taxon>Bacilli</taxon>
        <taxon>Bacillales</taxon>
        <taxon>Bacillaceae</taxon>
        <taxon>Shouchella</taxon>
    </lineage>
</organism>
<dbReference type="FunFam" id="3.90.76.10:FF:000001">
    <property type="entry name" value="Oligopeptide ABC transporter substrate-binding protein"/>
    <property type="match status" value="1"/>
</dbReference>
<feature type="signal peptide" evidence="9">
    <location>
        <begin position="1"/>
        <end position="19"/>
    </location>
</feature>
<evidence type="ECO:0000313" key="12">
    <source>
        <dbReference type="Proteomes" id="UP000216207"/>
    </source>
</evidence>
<dbReference type="GO" id="GO:0030288">
    <property type="term" value="C:outer membrane-bounded periplasmic space"/>
    <property type="evidence" value="ECO:0007669"/>
    <property type="project" value="UniProtKB-ARBA"/>
</dbReference>
<feature type="domain" description="Solute-binding protein family 5" evidence="10">
    <location>
        <begin position="91"/>
        <end position="470"/>
    </location>
</feature>
<dbReference type="SUPFAM" id="SSF53850">
    <property type="entry name" value="Periplasmic binding protein-like II"/>
    <property type="match status" value="1"/>
</dbReference>
<dbReference type="Gene3D" id="3.40.190.10">
    <property type="entry name" value="Periplasmic binding protein-like II"/>
    <property type="match status" value="1"/>
</dbReference>
<comment type="caution">
    <text evidence="11">The sequence shown here is derived from an EMBL/GenBank/DDBJ whole genome shotgun (WGS) entry which is preliminary data.</text>
</comment>
<evidence type="ECO:0000256" key="5">
    <source>
        <dbReference type="ARBA" id="ARBA00022856"/>
    </source>
</evidence>
<dbReference type="Gene3D" id="3.10.105.10">
    <property type="entry name" value="Dipeptide-binding Protein, Domain 3"/>
    <property type="match status" value="1"/>
</dbReference>
<evidence type="ECO:0000313" key="11">
    <source>
        <dbReference type="EMBL" id="PAE88344.1"/>
    </source>
</evidence>
<name>A0A268NXX9_SHOCL</name>
<dbReference type="AlphaFoldDB" id="A0A268NXX9"/>
<feature type="chain" id="PRO_5039135512" evidence="9">
    <location>
        <begin position="20"/>
        <end position="548"/>
    </location>
</feature>
<evidence type="ECO:0000256" key="1">
    <source>
        <dbReference type="ARBA" id="ARBA00004193"/>
    </source>
</evidence>
<evidence type="ECO:0000259" key="10">
    <source>
        <dbReference type="Pfam" id="PF00496"/>
    </source>
</evidence>
<feature type="region of interest" description="Disordered" evidence="8">
    <location>
        <begin position="24"/>
        <end position="43"/>
    </location>
</feature>
<evidence type="ECO:0000256" key="2">
    <source>
        <dbReference type="ARBA" id="ARBA00005695"/>
    </source>
</evidence>
<evidence type="ECO:0000256" key="6">
    <source>
        <dbReference type="ARBA" id="ARBA00023139"/>
    </source>
</evidence>
<comment type="subcellular location">
    <subcellularLocation>
        <location evidence="1">Cell membrane</location>
        <topology evidence="1">Lipid-anchor</topology>
    </subcellularLocation>
</comment>
<dbReference type="InterPro" id="IPR023765">
    <property type="entry name" value="SBP_5_CS"/>
</dbReference>
<sequence>MKKKWYYAPLAASFVWTLAACTTGTSTDENPPETTEGETGTEEKAEEKILILNNGNEPVSLNPQIAFEAVSNAPLNNIMEGLTRLGSDHTPEEATAESWEISDDGLTYTFHIRDDANWSNGEPVTAEDFEYAWKELVNPETASSAAFLAELIEGAAEYNAGEGSAEDMAVTAIDDKTLEVVLTSPQQYFLSIIANPSFFPVHKATAEENPDWHTEADTYVSNGPFVLAGWDHNSELRMERNDQYWDAENVALDGVKWLMLEDAMTAYQMYEQGNLHAAAPPADMAEQLIAEGEVDLLEQAGTYFYRFLVTEEPFQNQKIRQAFAKAVDRQAIVDSVIRQNQEPAGAFVSYGFTEPGGGDFRESGGDLLEYDPDEAKALLEEGMAEEGYSELPPVTLSYSSGVDEHQRIAETLQQMYQENLGVSVELAVVESSVFLDQQRNLELQMSRSSFIADYADPVNFLESFVAGSSMNRTGWENEEYDRLIAESKEEGEEERRFALLHEAEALLMEEMPIFPLYFYNQPILENDSVTGVVRHPVGYIELKWADIN</sequence>
<keyword evidence="6" id="KW-0564">Palmitate</keyword>
<dbReference type="Pfam" id="PF00496">
    <property type="entry name" value="SBP_bac_5"/>
    <property type="match status" value="1"/>
</dbReference>
<evidence type="ECO:0000256" key="7">
    <source>
        <dbReference type="ARBA" id="ARBA00023288"/>
    </source>
</evidence>
<accession>A0A268NXX9</accession>
<dbReference type="FunFam" id="3.10.105.10:FF:000001">
    <property type="entry name" value="Oligopeptide ABC transporter, oligopeptide-binding protein"/>
    <property type="match status" value="1"/>
</dbReference>
<dbReference type="PIRSF" id="PIRSF002741">
    <property type="entry name" value="MppA"/>
    <property type="match status" value="1"/>
</dbReference>
<dbReference type="CDD" id="cd08504">
    <property type="entry name" value="PBP2_OppA"/>
    <property type="match status" value="1"/>
</dbReference>